<dbReference type="NCBIfam" id="TIGR01444">
    <property type="entry name" value="fkbM_fam"/>
    <property type="match status" value="1"/>
</dbReference>
<dbReference type="PANTHER" id="PTHR34203">
    <property type="entry name" value="METHYLTRANSFERASE, FKBM FAMILY PROTEIN"/>
    <property type="match status" value="1"/>
</dbReference>
<evidence type="ECO:0000259" key="1">
    <source>
        <dbReference type="Pfam" id="PF05050"/>
    </source>
</evidence>
<dbReference type="GO" id="GO:0032259">
    <property type="term" value="P:methylation"/>
    <property type="evidence" value="ECO:0007669"/>
    <property type="project" value="UniProtKB-KW"/>
</dbReference>
<keyword evidence="2" id="KW-0808">Transferase</keyword>
<sequence>MTSYNDIMSCYKFILGREANSEEIKLITDNLLDISDIAFDEHRRRFLSSPEFHHRHADVVFENFVRESVEILYETKNNFKIYLDLRQYYMTFGIFNGQHKKFDLEIIKAITPDDGLFIDVGANVGYYSLSLASKPGFRGKILAFEPLPHLWNLFSKSIAENRLAKTITLHKLALADAPGTMQLNDAEYTINAGATSLVPGSRDTDCTRSTRVETLDAMAKKRKPDSIKVDIEGAEGLFFAGAAATIAASKPAILVEINRELLANLSKSTPGRIFEQLADHGYDMWEVRPGALAPLPTAHAASMAFPAEHVANILAVHPDRKPDIARRLQALDLTL</sequence>
<organism evidence="2 3">
    <name type="scientific">Phyllobacterium myrsinacearum</name>
    <dbReference type="NCBI Taxonomy" id="28101"/>
    <lineage>
        <taxon>Bacteria</taxon>
        <taxon>Pseudomonadati</taxon>
        <taxon>Pseudomonadota</taxon>
        <taxon>Alphaproteobacteria</taxon>
        <taxon>Hyphomicrobiales</taxon>
        <taxon>Phyllobacteriaceae</taxon>
        <taxon>Phyllobacterium</taxon>
    </lineage>
</organism>
<comment type="caution">
    <text evidence="2">The sequence shown here is derived from an EMBL/GenBank/DDBJ whole genome shotgun (WGS) entry which is preliminary data.</text>
</comment>
<dbReference type="InterPro" id="IPR006342">
    <property type="entry name" value="FkbM_mtfrase"/>
</dbReference>
<dbReference type="GO" id="GO:0008168">
    <property type="term" value="F:methyltransferase activity"/>
    <property type="evidence" value="ECO:0007669"/>
    <property type="project" value="UniProtKB-KW"/>
</dbReference>
<proteinExistence type="predicted"/>
<dbReference type="PANTHER" id="PTHR34203:SF15">
    <property type="entry name" value="SLL1173 PROTEIN"/>
    <property type="match status" value="1"/>
</dbReference>
<dbReference type="AlphaFoldDB" id="A0A2S9JPR6"/>
<dbReference type="InterPro" id="IPR052514">
    <property type="entry name" value="SAM-dependent_MTase"/>
</dbReference>
<dbReference type="Gene3D" id="3.40.50.150">
    <property type="entry name" value="Vaccinia Virus protein VP39"/>
    <property type="match status" value="1"/>
</dbReference>
<accession>A0A2S9JPR6</accession>
<gene>
    <name evidence="2" type="ORF">C5750_08370</name>
</gene>
<keyword evidence="3" id="KW-1185">Reference proteome</keyword>
<dbReference type="SUPFAM" id="SSF53335">
    <property type="entry name" value="S-adenosyl-L-methionine-dependent methyltransferases"/>
    <property type="match status" value="1"/>
</dbReference>
<dbReference type="EMBL" id="PVBT01000002">
    <property type="protein sequence ID" value="PRD55184.1"/>
    <property type="molecule type" value="Genomic_DNA"/>
</dbReference>
<name>A0A2S9JPR6_9HYPH</name>
<evidence type="ECO:0000313" key="2">
    <source>
        <dbReference type="EMBL" id="PRD55184.1"/>
    </source>
</evidence>
<dbReference type="OrthoDB" id="7272699at2"/>
<dbReference type="Pfam" id="PF05050">
    <property type="entry name" value="Methyltransf_21"/>
    <property type="match status" value="1"/>
</dbReference>
<reference evidence="2 3" key="1">
    <citation type="submission" date="2018-02" db="EMBL/GenBank/DDBJ databases">
        <title>The draft genome of Phyllobacterium myrsinacearum DSM5892.</title>
        <authorList>
            <person name="Li L."/>
            <person name="Liu L."/>
            <person name="Zhang X."/>
            <person name="Wang T."/>
        </authorList>
    </citation>
    <scope>NUCLEOTIDE SEQUENCE [LARGE SCALE GENOMIC DNA]</scope>
    <source>
        <strain evidence="2 3">DSM 5892</strain>
    </source>
</reference>
<dbReference type="Proteomes" id="UP000238563">
    <property type="component" value="Unassembled WGS sequence"/>
</dbReference>
<keyword evidence="2" id="KW-0489">Methyltransferase</keyword>
<protein>
    <submittedName>
        <fullName evidence="2">FkbM family methyltransferase</fullName>
    </submittedName>
</protein>
<feature type="domain" description="Methyltransferase FkbM" evidence="1">
    <location>
        <begin position="119"/>
        <end position="283"/>
    </location>
</feature>
<dbReference type="InterPro" id="IPR029063">
    <property type="entry name" value="SAM-dependent_MTases_sf"/>
</dbReference>
<evidence type="ECO:0000313" key="3">
    <source>
        <dbReference type="Proteomes" id="UP000238563"/>
    </source>
</evidence>